<dbReference type="OrthoDB" id="7391128at2"/>
<dbReference type="AlphaFoldDB" id="A0A7U4J889"/>
<reference evidence="1 2" key="2">
    <citation type="submission" date="2015-02" db="EMBL/GenBank/DDBJ databases">
        <title>The complete genome of Sphingomonas hengshuiensis sp. WHSC-8 isolated from soil of Hengshui Lake.</title>
        <authorList>
            <person name="Wei S."/>
            <person name="Guo J."/>
            <person name="Su C."/>
            <person name="Wu R."/>
            <person name="Zhang Z."/>
            <person name="Liang K."/>
            <person name="Li H."/>
            <person name="Wang T."/>
            <person name="Liu H."/>
            <person name="Zhang C."/>
            <person name="Li Z."/>
            <person name="Wang Q."/>
            <person name="Meng J."/>
        </authorList>
    </citation>
    <scope>NUCLEOTIDE SEQUENCE [LARGE SCALE GENOMIC DNA]</scope>
    <source>
        <strain evidence="1 2">WHSC-8</strain>
    </source>
</reference>
<dbReference type="EMBL" id="CP010836">
    <property type="protein sequence ID" value="AJP72061.1"/>
    <property type="molecule type" value="Genomic_DNA"/>
</dbReference>
<evidence type="ECO:0000313" key="2">
    <source>
        <dbReference type="Proteomes" id="UP000032300"/>
    </source>
</evidence>
<protein>
    <submittedName>
        <fullName evidence="1">Uncharacterized protein</fullName>
    </submittedName>
</protein>
<accession>A0A7U4J889</accession>
<keyword evidence="2" id="KW-1185">Reference proteome</keyword>
<proteinExistence type="predicted"/>
<evidence type="ECO:0000313" key="1">
    <source>
        <dbReference type="EMBL" id="AJP72061.1"/>
    </source>
</evidence>
<dbReference type="KEGG" id="sphi:TS85_10070"/>
<dbReference type="RefSeq" id="WP_044331981.1">
    <property type="nucleotide sequence ID" value="NZ_CP010836.1"/>
</dbReference>
<organism evidence="1 2">
    <name type="scientific">Sphingomonas hengshuiensis</name>
    <dbReference type="NCBI Taxonomy" id="1609977"/>
    <lineage>
        <taxon>Bacteria</taxon>
        <taxon>Pseudomonadati</taxon>
        <taxon>Pseudomonadota</taxon>
        <taxon>Alphaproteobacteria</taxon>
        <taxon>Sphingomonadales</taxon>
        <taxon>Sphingomonadaceae</taxon>
        <taxon>Sphingomonas</taxon>
    </lineage>
</organism>
<reference evidence="1 2" key="1">
    <citation type="journal article" date="2015" name="Int. J. Syst. Evol. Microbiol.">
        <title>Sphingomonas hengshuiensis sp. nov., isolated from lake wetland.</title>
        <authorList>
            <person name="Wei S."/>
            <person name="Wang T."/>
            <person name="Liu H."/>
            <person name="Zhang C."/>
            <person name="Guo J."/>
            <person name="Wang Q."/>
            <person name="Liang K."/>
            <person name="Zhang Z."/>
        </authorList>
    </citation>
    <scope>NUCLEOTIDE SEQUENCE [LARGE SCALE GENOMIC DNA]</scope>
    <source>
        <strain evidence="1 2">WHSC-8</strain>
    </source>
</reference>
<gene>
    <name evidence="1" type="ORF">TS85_10070</name>
</gene>
<name>A0A7U4J889_9SPHN</name>
<sequence length="189" mass="20006">MAVQSFNGLGWFLCGAIIAPGCYLVNSHGAAEQARLNATKYAILQAQKDIRSLETEFNTRANLVQLERWSGGEGLALAPAAPEQYLAGESALASLGQTPDVQVASLVVPVAATPVQTAAATVAPGPNPGQTPPREAVAAKRVAQQDRELHKLMKKADRQAVAMVERGVLSASTIDDLQKLAKREKLALR</sequence>
<dbReference type="Proteomes" id="UP000032300">
    <property type="component" value="Chromosome"/>
</dbReference>